<keyword evidence="1" id="KW-0472">Membrane</keyword>
<organism evidence="2">
    <name type="scientific">Microgaster sp. SNS-2016</name>
    <dbReference type="NCBI Taxonomy" id="1911510"/>
    <lineage>
        <taxon>Eukaryota</taxon>
        <taxon>Metazoa</taxon>
        <taxon>Ecdysozoa</taxon>
        <taxon>Arthropoda</taxon>
        <taxon>Hexapoda</taxon>
        <taxon>Insecta</taxon>
        <taxon>Pterygota</taxon>
        <taxon>Neoptera</taxon>
        <taxon>Endopterygota</taxon>
        <taxon>Hymenoptera</taxon>
        <taxon>Apocrita</taxon>
        <taxon>Ichneumonoidea</taxon>
        <taxon>Braconidae</taxon>
        <taxon>Microgastrinae</taxon>
        <taxon>Microgaster</taxon>
    </lineage>
</organism>
<keyword evidence="1" id="KW-0812">Transmembrane</keyword>
<name>A0A6F8AT01_9HYME</name>
<gene>
    <name evidence="2" type="primary">ATP8</name>
</gene>
<protein>
    <submittedName>
        <fullName evidence="2">ATP synthase FO subunit 8</fullName>
    </submittedName>
</protein>
<dbReference type="EMBL" id="KT215857">
    <property type="protein sequence ID" value="APF47563.1"/>
    <property type="molecule type" value="Genomic_DNA"/>
</dbReference>
<feature type="transmembrane region" description="Helical" evidence="1">
    <location>
        <begin position="12"/>
        <end position="30"/>
    </location>
</feature>
<keyword evidence="2" id="KW-0496">Mitochondrion</keyword>
<sequence>MIPQMSSMDWVILLFYFFFIYFIFFVNLYFMMKINLNFKKLSLNFFKYLNKWY</sequence>
<dbReference type="AlphaFoldDB" id="A0A6F8AT01"/>
<evidence type="ECO:0000313" key="2">
    <source>
        <dbReference type="EMBL" id="APF47563.1"/>
    </source>
</evidence>
<evidence type="ECO:0000256" key="1">
    <source>
        <dbReference type="SAM" id="Phobius"/>
    </source>
</evidence>
<keyword evidence="1" id="KW-1133">Transmembrane helix</keyword>
<accession>A0A6F8AT01</accession>
<reference evidence="2" key="1">
    <citation type="submission" date="2015-06" db="EMBL/GenBank/DDBJ databases">
        <title>Microgaster sp. mitochondrion, partial genome.</title>
        <authorList>
            <person name="Song S.N."/>
            <person name="Chen X.X."/>
        </authorList>
    </citation>
    <scope>NUCLEOTIDE SEQUENCE</scope>
</reference>
<proteinExistence type="predicted"/>
<geneLocation type="mitochondrion" evidence="2"/>